<dbReference type="EMBL" id="CAJFCV020000004">
    <property type="protein sequence ID" value="CAG9117615.1"/>
    <property type="molecule type" value="Genomic_DNA"/>
</dbReference>
<dbReference type="OrthoDB" id="10525078at2759"/>
<dbReference type="Proteomes" id="UP000582659">
    <property type="component" value="Unassembled WGS sequence"/>
</dbReference>
<reference evidence="3" key="2">
    <citation type="submission" date="2020-08" db="EMBL/GenBank/DDBJ databases">
        <authorList>
            <person name="Kikuchi T."/>
        </authorList>
    </citation>
    <scope>NUCLEOTIDE SEQUENCE</scope>
    <source>
        <strain evidence="2">Ka4C1</strain>
    </source>
</reference>
<evidence type="ECO:0000313" key="2">
    <source>
        <dbReference type="EMBL" id="CAD5227373.1"/>
    </source>
</evidence>
<evidence type="ECO:0000256" key="1">
    <source>
        <dbReference type="SAM" id="SignalP"/>
    </source>
</evidence>
<gene>
    <name evidence="2" type="ORF">BXYJ_LOCUS9917</name>
</gene>
<keyword evidence="1" id="KW-0732">Signal</keyword>
<keyword evidence="5" id="KW-1185">Reference proteome</keyword>
<reference evidence="6" key="1">
    <citation type="submission" date="2016-11" db="UniProtKB">
        <authorList>
            <consortium name="WormBaseParasite"/>
        </authorList>
    </citation>
    <scope>IDENTIFICATION</scope>
</reference>
<organism evidence="4 6">
    <name type="scientific">Bursaphelenchus xylophilus</name>
    <name type="common">Pinewood nematode worm</name>
    <name type="synonym">Aphelenchoides xylophilus</name>
    <dbReference type="NCBI Taxonomy" id="6326"/>
    <lineage>
        <taxon>Eukaryota</taxon>
        <taxon>Metazoa</taxon>
        <taxon>Ecdysozoa</taxon>
        <taxon>Nematoda</taxon>
        <taxon>Chromadorea</taxon>
        <taxon>Rhabditida</taxon>
        <taxon>Tylenchina</taxon>
        <taxon>Tylenchomorpha</taxon>
        <taxon>Aphelenchoidea</taxon>
        <taxon>Aphelenchoididae</taxon>
        <taxon>Bursaphelenchus</taxon>
    </lineage>
</organism>
<evidence type="ECO:0000313" key="3">
    <source>
        <dbReference type="EMBL" id="CAG9117615.1"/>
    </source>
</evidence>
<sequence length="151" mass="16099">MKLLGLVLIFSVIHGANSLRCLTCEGRDCDDLSVVHSEECPNIVRSCYSVSDDSQHLYQAGCAYTDCSRIRNHGNYKNCVLCDTDSCLPYNVNYKNRRQSNGIGTGASIGVRDEGNGVGTGAHIRRGNSVAATAPGVVSLAVAVFVGLMGR</sequence>
<accession>A0A1I7S520</accession>
<protein>
    <submittedName>
        <fullName evidence="2">(pine wood nematode) hypothetical protein</fullName>
    </submittedName>
</protein>
<dbReference type="WBParaSite" id="BXY_0810500.1">
    <property type="protein sequence ID" value="BXY_0810500.1"/>
    <property type="gene ID" value="BXY_0810500"/>
</dbReference>
<dbReference type="EMBL" id="CAJFDI010000004">
    <property type="protein sequence ID" value="CAD5227373.1"/>
    <property type="molecule type" value="Genomic_DNA"/>
</dbReference>
<dbReference type="AlphaFoldDB" id="A0A1I7S520"/>
<feature type="chain" id="PRO_5036022059" evidence="1">
    <location>
        <begin position="19"/>
        <end position="151"/>
    </location>
</feature>
<feature type="signal peptide" evidence="1">
    <location>
        <begin position="1"/>
        <end position="18"/>
    </location>
</feature>
<dbReference type="Proteomes" id="UP000659654">
    <property type="component" value="Unassembled WGS sequence"/>
</dbReference>
<name>A0A1I7S520_BURXY</name>
<proteinExistence type="predicted"/>
<dbReference type="Proteomes" id="UP000095284">
    <property type="component" value="Unplaced"/>
</dbReference>
<evidence type="ECO:0000313" key="6">
    <source>
        <dbReference type="WBParaSite" id="BXY_0810500.1"/>
    </source>
</evidence>
<evidence type="ECO:0000313" key="5">
    <source>
        <dbReference type="Proteomes" id="UP000659654"/>
    </source>
</evidence>
<evidence type="ECO:0000313" key="4">
    <source>
        <dbReference type="Proteomes" id="UP000095284"/>
    </source>
</evidence>